<keyword evidence="4" id="KW-1185">Reference proteome</keyword>
<protein>
    <recommendedName>
        <fullName evidence="2">DNA2/NAM7 helicase helicase domain-containing protein</fullName>
    </recommendedName>
</protein>
<evidence type="ECO:0000313" key="3">
    <source>
        <dbReference type="EMBL" id="AHE96865.1"/>
    </source>
</evidence>
<dbReference type="RefSeq" id="WP_051402156.1">
    <property type="nucleotide sequence ID" value="NZ_CP007028.1"/>
</dbReference>
<dbReference type="InterPro" id="IPR041677">
    <property type="entry name" value="DNA2/NAM7_AAA_11"/>
</dbReference>
<organism evidence="4">
    <name type="scientific">Thermocrinis ruber</name>
    <dbReference type="NCBI Taxonomy" id="75906"/>
    <lineage>
        <taxon>Bacteria</taxon>
        <taxon>Pseudomonadati</taxon>
        <taxon>Aquificota</taxon>
        <taxon>Aquificia</taxon>
        <taxon>Aquificales</taxon>
        <taxon>Aquificaceae</taxon>
        <taxon>Thermocrinis</taxon>
    </lineage>
</organism>
<reference evidence="3 4" key="1">
    <citation type="submission" date="2013-12" db="EMBL/GenBank/DDBJ databases">
        <authorList>
            <consortium name="DOE Joint Genome Institute"/>
            <person name="Eisen J."/>
            <person name="Huntemann M."/>
            <person name="Han J."/>
            <person name="Chen A."/>
            <person name="Kyrpides N."/>
            <person name="Mavromatis K."/>
            <person name="Markowitz V."/>
            <person name="Palaniappan K."/>
            <person name="Ivanova N."/>
            <person name="Schaumberg A."/>
            <person name="Pati A."/>
            <person name="Liolios K."/>
            <person name="Nordberg H.P."/>
            <person name="Cantor M.N."/>
            <person name="Hua S.X."/>
            <person name="Woyke T."/>
        </authorList>
    </citation>
    <scope>NUCLEOTIDE SEQUENCE [LARGE SCALE GENOMIC DNA]</scope>
    <source>
        <strain evidence="3 4">DSM 23557</strain>
    </source>
</reference>
<sequence>MINLEVDDLSDPKSVSLGQTFLNYDLFVKLSPDDEEDNSSSEKHLERVELIKEIEEKMEEAESITELRNIAIEYIPKIKEVFKPELEVKIIKNNEFEEGQKDIDYLRSIEDTFYADLCYIFLSNFPSEISTYNSLRLMIEEIEENRSFTNRALEKLFSAVFSSRSEKIQEIEKFRLGDLEYYLPIYLSKKQKEGLENAIRYEISYIQGPPGTGKSHVITALALLSILKGYKVLIVSQKAPAIKVLYEKLTEKLGKGDDYLPFIYYHDDYRGKLKEYISKLTSYNVHEYELLNLQTKLKNLEIRLNSSIEEYKRRLKQYKEILSLNYEFSDVRQSLARELEIFNRSFYEITRKIGLYSRNLNESFFDTNYRTFEVLENCGDTMLLRIRKRFLIKEIKKIDKDVDSNLLMRKPLSDYLAKLRNVLANYKKLVNIRNKIQTKTDPNELKEELEVRRKQIMEDAQEYLRLLNQKRIFENAREYLTDLNTFKQILHYQKVDRIKKAKDNVNWANLLEVFNIWIVDIPSVDRVLPMEPELFDLVVVDESSQVNLAQVIPVFYRAKRICVVGDHKQLSLESTGLGFEISNKLDSYTWEKYKPANLSYEEAKEKRITLTKASILDFLREK</sequence>
<dbReference type="STRING" id="75906.THERU_05270"/>
<dbReference type="eggNOG" id="COG1061">
    <property type="taxonomic scope" value="Bacteria"/>
</dbReference>
<gene>
    <name evidence="3" type="ORF">THERU_05270</name>
</gene>
<evidence type="ECO:0000313" key="4">
    <source>
        <dbReference type="Proteomes" id="UP000018914"/>
    </source>
</evidence>
<dbReference type="AlphaFoldDB" id="W0DJ08"/>
<feature type="coiled-coil region" evidence="1">
    <location>
        <begin position="283"/>
        <end position="321"/>
    </location>
</feature>
<feature type="domain" description="DNA2/NAM7 helicase helicase" evidence="2">
    <location>
        <begin position="187"/>
        <end position="570"/>
    </location>
</feature>
<name>W0DJ08_9AQUI</name>
<accession>W0DJ08</accession>
<dbReference type="HOGENOM" id="CLU_439353_0_0_0"/>
<dbReference type="PANTHER" id="PTHR10887">
    <property type="entry name" value="DNA2/NAM7 HELICASE FAMILY"/>
    <property type="match status" value="1"/>
</dbReference>
<evidence type="ECO:0000256" key="1">
    <source>
        <dbReference type="SAM" id="Coils"/>
    </source>
</evidence>
<dbReference type="InterPro" id="IPR045055">
    <property type="entry name" value="DNA2/NAM7-like"/>
</dbReference>
<dbReference type="KEGG" id="trd:THERU_05270"/>
<dbReference type="OrthoDB" id="9757917at2"/>
<dbReference type="PATRIC" id="fig|75906.3.peg.1031"/>
<dbReference type="Pfam" id="PF13086">
    <property type="entry name" value="AAA_11"/>
    <property type="match status" value="1"/>
</dbReference>
<dbReference type="GO" id="GO:0004386">
    <property type="term" value="F:helicase activity"/>
    <property type="evidence" value="ECO:0007669"/>
    <property type="project" value="InterPro"/>
</dbReference>
<dbReference type="eggNOG" id="COG1112">
    <property type="taxonomic scope" value="Bacteria"/>
</dbReference>
<dbReference type="EMBL" id="CP007028">
    <property type="protein sequence ID" value="AHE96865.1"/>
    <property type="molecule type" value="Genomic_DNA"/>
</dbReference>
<keyword evidence="1" id="KW-0175">Coiled coil</keyword>
<dbReference type="SUPFAM" id="SSF52540">
    <property type="entry name" value="P-loop containing nucleoside triphosphate hydrolases"/>
    <property type="match status" value="1"/>
</dbReference>
<dbReference type="Gene3D" id="3.40.50.300">
    <property type="entry name" value="P-loop containing nucleotide triphosphate hydrolases"/>
    <property type="match status" value="2"/>
</dbReference>
<dbReference type="Proteomes" id="UP000018914">
    <property type="component" value="Chromosome"/>
</dbReference>
<dbReference type="InterPro" id="IPR027417">
    <property type="entry name" value="P-loop_NTPase"/>
</dbReference>
<proteinExistence type="predicted"/>
<evidence type="ECO:0000259" key="2">
    <source>
        <dbReference type="Pfam" id="PF13086"/>
    </source>
</evidence>